<organism evidence="2 3">
    <name type="scientific">Chitinophaga niastensis</name>
    <dbReference type="NCBI Taxonomy" id="536980"/>
    <lineage>
        <taxon>Bacteria</taxon>
        <taxon>Pseudomonadati</taxon>
        <taxon>Bacteroidota</taxon>
        <taxon>Chitinophagia</taxon>
        <taxon>Chitinophagales</taxon>
        <taxon>Chitinophagaceae</taxon>
        <taxon>Chitinophaga</taxon>
    </lineage>
</organism>
<accession>A0A2P8HDW2</accession>
<reference evidence="2 3" key="1">
    <citation type="submission" date="2018-03" db="EMBL/GenBank/DDBJ databases">
        <title>Genomic Encyclopedia of Archaeal and Bacterial Type Strains, Phase II (KMG-II): from individual species to whole genera.</title>
        <authorList>
            <person name="Goeker M."/>
        </authorList>
    </citation>
    <scope>NUCLEOTIDE SEQUENCE [LARGE SCALE GENOMIC DNA]</scope>
    <source>
        <strain evidence="2 3">DSM 24859</strain>
    </source>
</reference>
<name>A0A2P8HDW2_CHINA</name>
<dbReference type="Gene3D" id="1.20.120.450">
    <property type="entry name" value="dinb family like domain"/>
    <property type="match status" value="1"/>
</dbReference>
<dbReference type="OrthoDB" id="979560at2"/>
<proteinExistence type="predicted"/>
<evidence type="ECO:0000313" key="2">
    <source>
        <dbReference type="EMBL" id="PSL44331.1"/>
    </source>
</evidence>
<dbReference type="InterPro" id="IPR034660">
    <property type="entry name" value="DinB/YfiT-like"/>
</dbReference>
<dbReference type="AlphaFoldDB" id="A0A2P8HDW2"/>
<dbReference type="Pfam" id="PF12867">
    <property type="entry name" value="DinB_2"/>
    <property type="match status" value="1"/>
</dbReference>
<feature type="domain" description="DinB-like" evidence="1">
    <location>
        <begin position="14"/>
        <end position="146"/>
    </location>
</feature>
<dbReference type="RefSeq" id="WP_106530611.1">
    <property type="nucleotide sequence ID" value="NZ_PYAW01000006.1"/>
</dbReference>
<dbReference type="InterPro" id="IPR024775">
    <property type="entry name" value="DinB-like"/>
</dbReference>
<gene>
    <name evidence="2" type="ORF">CLV51_106197</name>
</gene>
<comment type="caution">
    <text evidence="2">The sequence shown here is derived from an EMBL/GenBank/DDBJ whole genome shotgun (WGS) entry which is preliminary data.</text>
</comment>
<dbReference type="Proteomes" id="UP000240971">
    <property type="component" value="Unassembled WGS sequence"/>
</dbReference>
<dbReference type="SUPFAM" id="SSF109854">
    <property type="entry name" value="DinB/YfiT-like putative metalloenzymes"/>
    <property type="match status" value="1"/>
</dbReference>
<sequence>MKKSIYQSQLMFNMNERLFLNALEGLTDDQTRERLSDHNNPLIWIATHTVWARYNALTFLGQPAKNPFEGMFEKFKAYDPADKYPTLDVVKEEWKKASTLLKSALEAVTEEQLAADSPLKSPIGDFTNGGTIAFLAQHESYDIGQIGFLKKYYTSKAMAY</sequence>
<evidence type="ECO:0000259" key="1">
    <source>
        <dbReference type="Pfam" id="PF12867"/>
    </source>
</evidence>
<protein>
    <submittedName>
        <fullName evidence="2">DinB family protein</fullName>
    </submittedName>
</protein>
<evidence type="ECO:0000313" key="3">
    <source>
        <dbReference type="Proteomes" id="UP000240971"/>
    </source>
</evidence>
<dbReference type="EMBL" id="PYAW01000006">
    <property type="protein sequence ID" value="PSL44331.1"/>
    <property type="molecule type" value="Genomic_DNA"/>
</dbReference>
<keyword evidence="3" id="KW-1185">Reference proteome</keyword>